<feature type="compositionally biased region" description="Polar residues" evidence="1">
    <location>
        <begin position="67"/>
        <end position="83"/>
    </location>
</feature>
<dbReference type="Proteomes" id="UP001431783">
    <property type="component" value="Unassembled WGS sequence"/>
</dbReference>
<gene>
    <name evidence="2" type="ORF">WA026_001066</name>
</gene>
<proteinExistence type="predicted"/>
<name>A0AAW1V964_9CUCU</name>
<keyword evidence="3" id="KW-1185">Reference proteome</keyword>
<comment type="caution">
    <text evidence="2">The sequence shown here is derived from an EMBL/GenBank/DDBJ whole genome shotgun (WGS) entry which is preliminary data.</text>
</comment>
<evidence type="ECO:0000313" key="2">
    <source>
        <dbReference type="EMBL" id="KAK9888843.1"/>
    </source>
</evidence>
<dbReference type="EMBL" id="JARQZJ010000121">
    <property type="protein sequence ID" value="KAK9888843.1"/>
    <property type="molecule type" value="Genomic_DNA"/>
</dbReference>
<evidence type="ECO:0000313" key="3">
    <source>
        <dbReference type="Proteomes" id="UP001431783"/>
    </source>
</evidence>
<sequence>MLKVFAAPSKQLRQRVTRTEEDPRINNLRVNNNRHKDTHQLRPTLNRKTGNSTYTRAPKPTKYQRGSLDNVSNLNVDGNQPQEPLSLRRCRSLALTEEDVFNSLEIRYDDRPSRRPQLIPRARLVDRNPRDQR</sequence>
<dbReference type="AlphaFoldDB" id="A0AAW1V964"/>
<protein>
    <submittedName>
        <fullName evidence="2">Uncharacterized protein</fullName>
    </submittedName>
</protein>
<accession>A0AAW1V964</accession>
<evidence type="ECO:0000256" key="1">
    <source>
        <dbReference type="SAM" id="MobiDB-lite"/>
    </source>
</evidence>
<organism evidence="2 3">
    <name type="scientific">Henosepilachna vigintioctopunctata</name>
    <dbReference type="NCBI Taxonomy" id="420089"/>
    <lineage>
        <taxon>Eukaryota</taxon>
        <taxon>Metazoa</taxon>
        <taxon>Ecdysozoa</taxon>
        <taxon>Arthropoda</taxon>
        <taxon>Hexapoda</taxon>
        <taxon>Insecta</taxon>
        <taxon>Pterygota</taxon>
        <taxon>Neoptera</taxon>
        <taxon>Endopterygota</taxon>
        <taxon>Coleoptera</taxon>
        <taxon>Polyphaga</taxon>
        <taxon>Cucujiformia</taxon>
        <taxon>Coccinelloidea</taxon>
        <taxon>Coccinellidae</taxon>
        <taxon>Epilachninae</taxon>
        <taxon>Epilachnini</taxon>
        <taxon>Henosepilachna</taxon>
    </lineage>
</organism>
<reference evidence="2 3" key="1">
    <citation type="submission" date="2023-03" db="EMBL/GenBank/DDBJ databases">
        <title>Genome insight into feeding habits of ladybird beetles.</title>
        <authorList>
            <person name="Li H.-S."/>
            <person name="Huang Y.-H."/>
            <person name="Pang H."/>
        </authorList>
    </citation>
    <scope>NUCLEOTIDE SEQUENCE [LARGE SCALE GENOMIC DNA]</scope>
    <source>
        <strain evidence="2">SYSU_2023b</strain>
        <tissue evidence="2">Whole body</tissue>
    </source>
</reference>
<feature type="compositionally biased region" description="Polar residues" evidence="1">
    <location>
        <begin position="41"/>
        <end position="55"/>
    </location>
</feature>
<feature type="region of interest" description="Disordered" evidence="1">
    <location>
        <begin position="26"/>
        <end position="85"/>
    </location>
</feature>